<dbReference type="EMBL" id="FUYR01000001">
    <property type="protein sequence ID" value="SKB29405.1"/>
    <property type="molecule type" value="Genomic_DNA"/>
</dbReference>
<evidence type="ECO:0000256" key="6">
    <source>
        <dbReference type="ARBA" id="ARBA00022932"/>
    </source>
</evidence>
<evidence type="ECO:0000259" key="10">
    <source>
        <dbReference type="Pfam" id="PF21694"/>
    </source>
</evidence>
<evidence type="ECO:0000313" key="11">
    <source>
        <dbReference type="EMBL" id="SKB29405.1"/>
    </source>
</evidence>
<evidence type="ECO:0000256" key="5">
    <source>
        <dbReference type="ARBA" id="ARBA00022705"/>
    </source>
</evidence>
<evidence type="ECO:0000256" key="1">
    <source>
        <dbReference type="ARBA" id="ARBA00012417"/>
    </source>
</evidence>
<keyword evidence="5" id="KW-0235">DNA replication</keyword>
<evidence type="ECO:0000256" key="8">
    <source>
        <dbReference type="ARBA" id="ARBA00049244"/>
    </source>
</evidence>
<dbReference type="Proteomes" id="UP000189981">
    <property type="component" value="Unassembled WGS sequence"/>
</dbReference>
<comment type="catalytic activity">
    <reaction evidence="8">
        <text>DNA(n) + a 2'-deoxyribonucleoside 5'-triphosphate = DNA(n+1) + diphosphate</text>
        <dbReference type="Rhea" id="RHEA:22508"/>
        <dbReference type="Rhea" id="RHEA-COMP:17339"/>
        <dbReference type="Rhea" id="RHEA-COMP:17340"/>
        <dbReference type="ChEBI" id="CHEBI:33019"/>
        <dbReference type="ChEBI" id="CHEBI:61560"/>
        <dbReference type="ChEBI" id="CHEBI:173112"/>
        <dbReference type="EC" id="2.7.7.7"/>
    </reaction>
</comment>
<dbReference type="GO" id="GO:0003677">
    <property type="term" value="F:DNA binding"/>
    <property type="evidence" value="ECO:0007669"/>
    <property type="project" value="InterPro"/>
</dbReference>
<feature type="domain" description="DNA polymerase III delta subunit-like C-terminal" evidence="10">
    <location>
        <begin position="217"/>
        <end position="321"/>
    </location>
</feature>
<sequence>MNINELIKDLKNRKYKPVYLLHGEESYFIDKVSDYIESNLLSDAEKGFNQTIFYGKDSDVMTIINSAKRFPMMSEYQVVIVKEAQDLKWGKDGDDGKKAGDPLLTYLENPLPSTILVFCYRNGKFDKRKKTYKAIEKKGLVFESAEIYESKVPGWIEDFVREKGYSIHVRASALLAEYLGNDLSKVANELEKLMLNVKRGEEISSNDVENNIGISKEYNVFELQTAIARKDAYKVNQIINYFSANPKNNPIQLLLGTLNTYFTKVLKYHYATDKSPQALARELGVAPFFVKDYETAGRSFSKQKTFQVISYLRECDLKTKGVDASGNTEQGELMKELLFKIIH</sequence>
<evidence type="ECO:0000256" key="3">
    <source>
        <dbReference type="ARBA" id="ARBA00022679"/>
    </source>
</evidence>
<dbReference type="GO" id="GO:0006261">
    <property type="term" value="P:DNA-templated DNA replication"/>
    <property type="evidence" value="ECO:0007669"/>
    <property type="project" value="TreeGrafter"/>
</dbReference>
<keyword evidence="3" id="KW-0808">Transferase</keyword>
<dbReference type="Gene3D" id="3.40.50.300">
    <property type="entry name" value="P-loop containing nucleotide triphosphate hydrolases"/>
    <property type="match status" value="1"/>
</dbReference>
<dbReference type="OrthoDB" id="1172326at2"/>
<feature type="domain" description="DNA polymerase III delta N-terminal" evidence="9">
    <location>
        <begin position="19"/>
        <end position="143"/>
    </location>
</feature>
<reference evidence="12" key="1">
    <citation type="submission" date="2017-02" db="EMBL/GenBank/DDBJ databases">
        <authorList>
            <person name="Varghese N."/>
            <person name="Submissions S."/>
        </authorList>
    </citation>
    <scope>NUCLEOTIDE SEQUENCE [LARGE SCALE GENOMIC DNA]</scope>
    <source>
        <strain evidence="12">DSM 22385</strain>
    </source>
</reference>
<dbReference type="InterPro" id="IPR005790">
    <property type="entry name" value="DNA_polIII_delta"/>
</dbReference>
<evidence type="ECO:0000256" key="4">
    <source>
        <dbReference type="ARBA" id="ARBA00022695"/>
    </source>
</evidence>
<dbReference type="Pfam" id="PF06144">
    <property type="entry name" value="DNA_pol3_delta"/>
    <property type="match status" value="1"/>
</dbReference>
<dbReference type="RefSeq" id="WP_079700764.1">
    <property type="nucleotide sequence ID" value="NZ_FUYR01000001.1"/>
</dbReference>
<dbReference type="GO" id="GO:0003887">
    <property type="term" value="F:DNA-directed DNA polymerase activity"/>
    <property type="evidence" value="ECO:0007669"/>
    <property type="project" value="UniProtKB-KW"/>
</dbReference>
<dbReference type="STRING" id="572036.SAMN05661099_0261"/>
<gene>
    <name evidence="11" type="ORF">SAMN05661099_0261</name>
</gene>
<evidence type="ECO:0000256" key="7">
    <source>
        <dbReference type="ARBA" id="ARBA00034754"/>
    </source>
</evidence>
<dbReference type="PANTHER" id="PTHR34388:SF1">
    <property type="entry name" value="DNA POLYMERASE III SUBUNIT DELTA"/>
    <property type="match status" value="1"/>
</dbReference>
<name>A0A1T5A3E7_9SPHI</name>
<dbReference type="EC" id="2.7.7.7" evidence="1"/>
<dbReference type="Pfam" id="PF21694">
    <property type="entry name" value="DNA_pol3_delta_C"/>
    <property type="match status" value="1"/>
</dbReference>
<dbReference type="AlphaFoldDB" id="A0A1T5A3E7"/>
<proteinExistence type="inferred from homology"/>
<dbReference type="SUPFAM" id="SSF52540">
    <property type="entry name" value="P-loop containing nucleoside triphosphate hydrolases"/>
    <property type="match status" value="1"/>
</dbReference>
<dbReference type="PANTHER" id="PTHR34388">
    <property type="entry name" value="DNA POLYMERASE III SUBUNIT DELTA"/>
    <property type="match status" value="1"/>
</dbReference>
<protein>
    <recommendedName>
        <fullName evidence="2">DNA polymerase III subunit delta</fullName>
        <ecNumber evidence="1">2.7.7.7</ecNumber>
    </recommendedName>
</protein>
<dbReference type="InterPro" id="IPR027417">
    <property type="entry name" value="P-loop_NTPase"/>
</dbReference>
<organism evidence="11 12">
    <name type="scientific">Daejeonella lutea</name>
    <dbReference type="NCBI Taxonomy" id="572036"/>
    <lineage>
        <taxon>Bacteria</taxon>
        <taxon>Pseudomonadati</taxon>
        <taxon>Bacteroidota</taxon>
        <taxon>Sphingobacteriia</taxon>
        <taxon>Sphingobacteriales</taxon>
        <taxon>Sphingobacteriaceae</taxon>
        <taxon>Daejeonella</taxon>
    </lineage>
</organism>
<dbReference type="GO" id="GO:0009360">
    <property type="term" value="C:DNA polymerase III complex"/>
    <property type="evidence" value="ECO:0007669"/>
    <property type="project" value="InterPro"/>
</dbReference>
<dbReference type="Gene3D" id="1.20.272.10">
    <property type="match status" value="1"/>
</dbReference>
<evidence type="ECO:0000259" key="9">
    <source>
        <dbReference type="Pfam" id="PF06144"/>
    </source>
</evidence>
<keyword evidence="4" id="KW-0548">Nucleotidyltransferase</keyword>
<dbReference type="Gene3D" id="1.10.8.60">
    <property type="match status" value="1"/>
</dbReference>
<dbReference type="InterPro" id="IPR048466">
    <property type="entry name" value="DNA_pol3_delta-like_C"/>
</dbReference>
<evidence type="ECO:0000313" key="12">
    <source>
        <dbReference type="Proteomes" id="UP000189981"/>
    </source>
</evidence>
<dbReference type="SUPFAM" id="SSF48019">
    <property type="entry name" value="post-AAA+ oligomerization domain-like"/>
    <property type="match status" value="1"/>
</dbReference>
<accession>A0A1T5A3E7</accession>
<dbReference type="InterPro" id="IPR008921">
    <property type="entry name" value="DNA_pol3_clamp-load_cplx_C"/>
</dbReference>
<comment type="similarity">
    <text evidence="7">Belongs to the DNA polymerase HolA subunit family.</text>
</comment>
<keyword evidence="12" id="KW-1185">Reference proteome</keyword>
<keyword evidence="6" id="KW-0239">DNA-directed DNA polymerase</keyword>
<dbReference type="NCBIfam" id="TIGR01128">
    <property type="entry name" value="holA"/>
    <property type="match status" value="1"/>
</dbReference>
<dbReference type="InterPro" id="IPR010372">
    <property type="entry name" value="DNA_pol3_delta_N"/>
</dbReference>
<evidence type="ECO:0000256" key="2">
    <source>
        <dbReference type="ARBA" id="ARBA00017703"/>
    </source>
</evidence>